<evidence type="ECO:0000313" key="2">
    <source>
        <dbReference type="Proteomes" id="UP000292884"/>
    </source>
</evidence>
<name>A0A4R0MPT7_9SPHI</name>
<keyword evidence="2" id="KW-1185">Reference proteome</keyword>
<dbReference type="RefSeq" id="WP_131554717.1">
    <property type="nucleotide sequence ID" value="NZ_SJSK01000005.1"/>
</dbReference>
<dbReference type="Proteomes" id="UP000292884">
    <property type="component" value="Unassembled WGS sequence"/>
</dbReference>
<dbReference type="OrthoDB" id="1375976at2"/>
<accession>A0A4R0MPT7</accession>
<comment type="caution">
    <text evidence="1">The sequence shown here is derived from an EMBL/GenBank/DDBJ whole genome shotgun (WGS) entry which is preliminary data.</text>
</comment>
<protein>
    <submittedName>
        <fullName evidence="1">Uncharacterized protein</fullName>
    </submittedName>
</protein>
<sequence>MPNLGIDKRSEVLQYALIIESFTSIFLGELLGIKDVKNSRVLGNKSSPISFNQKITLLIEIEALESVEKTKFVTFMEVRNQFMHNLEASSYETCFSYLEGKDKYLVKAYPQKEGISKEEQLELAFKALSEDVVKSTIGLLDKVKEKIADNVERDVHKEFMGYATDAIREIENAFNSIYEKAAKNQKQTIKIAELKEIGTTIRKIFYKIVTRKMIKIDPNAEVDVARGEASKKHRDSSAG</sequence>
<evidence type="ECO:0000313" key="1">
    <source>
        <dbReference type="EMBL" id="TCC88663.1"/>
    </source>
</evidence>
<dbReference type="EMBL" id="SJSK01000005">
    <property type="protein sequence ID" value="TCC88663.1"/>
    <property type="molecule type" value="Genomic_DNA"/>
</dbReference>
<dbReference type="AlphaFoldDB" id="A0A4R0MPT7"/>
<reference evidence="1 2" key="1">
    <citation type="submission" date="2019-02" db="EMBL/GenBank/DDBJ databases">
        <title>Pedobacter sp. RP-1-13 sp. nov., isolated from Arctic soil.</title>
        <authorList>
            <person name="Dahal R.H."/>
        </authorList>
    </citation>
    <scope>NUCLEOTIDE SEQUENCE [LARGE SCALE GENOMIC DNA]</scope>
    <source>
        <strain evidence="1 2">RP-1-13</strain>
    </source>
</reference>
<organism evidence="1 2">
    <name type="scientific">Pedobacter frigiditerrae</name>
    <dbReference type="NCBI Taxonomy" id="2530452"/>
    <lineage>
        <taxon>Bacteria</taxon>
        <taxon>Pseudomonadati</taxon>
        <taxon>Bacteroidota</taxon>
        <taxon>Sphingobacteriia</taxon>
        <taxon>Sphingobacteriales</taxon>
        <taxon>Sphingobacteriaceae</taxon>
        <taxon>Pedobacter</taxon>
    </lineage>
</organism>
<gene>
    <name evidence="1" type="ORF">EZ428_18675</name>
</gene>
<proteinExistence type="predicted"/>